<evidence type="ECO:0000256" key="21">
    <source>
        <dbReference type="ARBA" id="ARBA00049902"/>
    </source>
</evidence>
<dbReference type="GO" id="GO:0009002">
    <property type="term" value="F:serine-type D-Ala-D-Ala carboxypeptidase activity"/>
    <property type="evidence" value="ECO:0007669"/>
    <property type="project" value="UniProtKB-EC"/>
</dbReference>
<comment type="similarity">
    <text evidence="4 23">In the C-terminal section; belongs to the transpeptidase family.</text>
</comment>
<keyword evidence="15 25" id="KW-0472">Membrane</keyword>
<comment type="subcellular location">
    <subcellularLocation>
        <location evidence="2">Cell membrane</location>
    </subcellularLocation>
</comment>
<evidence type="ECO:0000256" key="1">
    <source>
        <dbReference type="ARBA" id="ARBA00002624"/>
    </source>
</evidence>
<protein>
    <recommendedName>
        <fullName evidence="6 22">Penicillin-binding protein 1B</fullName>
        <shortName evidence="23">PBP-1b</shortName>
        <shortName evidence="23">PBP1b</shortName>
    </recommendedName>
    <alternativeName>
        <fullName evidence="19 23">Murein polymerase</fullName>
    </alternativeName>
</protein>
<dbReference type="AlphaFoldDB" id="A0A7X0NJV1"/>
<evidence type="ECO:0000256" key="6">
    <source>
        <dbReference type="ARBA" id="ARBA00018637"/>
    </source>
</evidence>
<dbReference type="GO" id="GO:0071555">
    <property type="term" value="P:cell wall organization"/>
    <property type="evidence" value="ECO:0007669"/>
    <property type="project" value="UniProtKB-UniRule"/>
</dbReference>
<dbReference type="RefSeq" id="WP_184425936.1">
    <property type="nucleotide sequence ID" value="NZ_AP027362.1"/>
</dbReference>
<feature type="domain" description="Glycosyl transferase family 51" evidence="27">
    <location>
        <begin position="173"/>
        <end position="345"/>
    </location>
</feature>
<reference evidence="29 30" key="1">
    <citation type="submission" date="2020-08" db="EMBL/GenBank/DDBJ databases">
        <title>Genomic Encyclopedia of Type Strains, Phase IV (KMG-IV): sequencing the most valuable type-strain genomes for metagenomic binning, comparative biology and taxonomic classification.</title>
        <authorList>
            <person name="Goeker M."/>
        </authorList>
    </citation>
    <scope>NUCLEOTIDE SEQUENCE [LARGE SCALE GENOMIC DNA]</scope>
    <source>
        <strain evidence="29 30">DSM 26287</strain>
    </source>
</reference>
<evidence type="ECO:0000256" key="25">
    <source>
        <dbReference type="SAM" id="Phobius"/>
    </source>
</evidence>
<evidence type="ECO:0000256" key="19">
    <source>
        <dbReference type="ARBA" id="ARBA00032454"/>
    </source>
</evidence>
<gene>
    <name evidence="29" type="ORF">HNQ55_003174</name>
</gene>
<dbReference type="GO" id="GO:0008360">
    <property type="term" value="P:regulation of cell shape"/>
    <property type="evidence" value="ECO:0007669"/>
    <property type="project" value="UniProtKB-UniRule"/>
</dbReference>
<comment type="catalytic activity">
    <reaction evidence="20">
        <text>Preferential cleavage: (Ac)2-L-Lys-D-Ala-|-D-Ala. Also transpeptidation of peptidyl-alanyl moieties that are N-acyl substituents of D-alanine.</text>
        <dbReference type="EC" id="3.4.16.4"/>
    </reaction>
</comment>
<dbReference type="PANTHER" id="PTHR32282:SF11">
    <property type="entry name" value="PENICILLIN-BINDING PROTEIN 1B"/>
    <property type="match status" value="1"/>
</dbReference>
<dbReference type="GO" id="GO:0005886">
    <property type="term" value="C:plasma membrane"/>
    <property type="evidence" value="ECO:0007669"/>
    <property type="project" value="UniProtKB-SubCell"/>
</dbReference>
<dbReference type="InterPro" id="IPR036950">
    <property type="entry name" value="PBP_transglycosylase"/>
</dbReference>
<keyword evidence="16" id="KW-0046">Antibiotic resistance</keyword>
<keyword evidence="18 23" id="KW-0961">Cell wall biogenesis/degradation</keyword>
<dbReference type="InterPro" id="IPR011813">
    <property type="entry name" value="PBP_1b"/>
</dbReference>
<name>A0A7X0NJV1_9GAMM</name>
<evidence type="ECO:0000256" key="11">
    <source>
        <dbReference type="ARBA" id="ARBA00022679"/>
    </source>
</evidence>
<evidence type="ECO:0000313" key="29">
    <source>
        <dbReference type="EMBL" id="MBB6544641.1"/>
    </source>
</evidence>
<dbReference type="GO" id="GO:0008658">
    <property type="term" value="F:penicillin binding"/>
    <property type="evidence" value="ECO:0007669"/>
    <property type="project" value="UniProtKB-UniRule"/>
</dbReference>
<evidence type="ECO:0000313" key="30">
    <source>
        <dbReference type="Proteomes" id="UP000537141"/>
    </source>
</evidence>
<dbReference type="InterPro" id="IPR001460">
    <property type="entry name" value="PCN-bd_Tpept"/>
</dbReference>
<keyword evidence="11 23" id="KW-0808">Transferase</keyword>
<proteinExistence type="inferred from homology"/>
<dbReference type="GO" id="GO:0009252">
    <property type="term" value="P:peptidoglycan biosynthetic process"/>
    <property type="evidence" value="ECO:0007669"/>
    <property type="project" value="UniProtKB-UniRule"/>
</dbReference>
<comment type="function">
    <text evidence="1 23">Cell wall formation. Synthesis of cross-linked peptidoglycan from the lipid intermediates. The enzyme has a penicillin-insensitive transglycosylase N-terminal domain (formation of linear glycan strands) and a penicillin-sensitive transpeptidase C-terminal domain (cross-linking of the peptide subunits).</text>
</comment>
<evidence type="ECO:0000256" key="4">
    <source>
        <dbReference type="ARBA" id="ARBA00007090"/>
    </source>
</evidence>
<evidence type="ECO:0000256" key="23">
    <source>
        <dbReference type="PIRNR" id="PIRNR002799"/>
    </source>
</evidence>
<evidence type="ECO:0000256" key="18">
    <source>
        <dbReference type="ARBA" id="ARBA00023316"/>
    </source>
</evidence>
<dbReference type="Proteomes" id="UP000537141">
    <property type="component" value="Unassembled WGS sequence"/>
</dbReference>
<dbReference type="GO" id="GO:0008955">
    <property type="term" value="F:peptidoglycan glycosyltransferase activity"/>
    <property type="evidence" value="ECO:0007669"/>
    <property type="project" value="UniProtKB-UniRule"/>
</dbReference>
<dbReference type="UniPathway" id="UPA00219"/>
<dbReference type="PIRSF" id="PIRSF002799">
    <property type="entry name" value="PBP_1b"/>
    <property type="match status" value="1"/>
</dbReference>
<dbReference type="GO" id="GO:0046677">
    <property type="term" value="P:response to antibiotic"/>
    <property type="evidence" value="ECO:0007669"/>
    <property type="project" value="UniProtKB-UniRule"/>
</dbReference>
<evidence type="ECO:0000256" key="20">
    <source>
        <dbReference type="ARBA" id="ARBA00034000"/>
    </source>
</evidence>
<evidence type="ECO:0000256" key="9">
    <source>
        <dbReference type="ARBA" id="ARBA00022670"/>
    </source>
</evidence>
<evidence type="ECO:0000256" key="13">
    <source>
        <dbReference type="ARBA" id="ARBA00022960"/>
    </source>
</evidence>
<evidence type="ECO:0000256" key="5">
    <source>
        <dbReference type="ARBA" id="ARBA00007739"/>
    </source>
</evidence>
<dbReference type="SUPFAM" id="SSF56601">
    <property type="entry name" value="beta-lactamase/transpeptidase-like"/>
    <property type="match status" value="1"/>
</dbReference>
<feature type="active site" description="Acyl-ester intermediate; for transpeptidase activity" evidence="24">
    <location>
        <position position="476"/>
    </location>
</feature>
<evidence type="ECO:0000256" key="24">
    <source>
        <dbReference type="PIRSR" id="PIRSR002799-1"/>
    </source>
</evidence>
<feature type="domain" description="Penicillin-binding protein transpeptidase" evidence="26">
    <location>
        <begin position="439"/>
        <end position="679"/>
    </location>
</feature>
<feature type="transmembrane region" description="Helical" evidence="25">
    <location>
        <begin position="32"/>
        <end position="53"/>
    </location>
</feature>
<keyword evidence="10 23" id="KW-0328">Glycosyltransferase</keyword>
<keyword evidence="9" id="KW-0645">Protease</keyword>
<evidence type="ECO:0000256" key="16">
    <source>
        <dbReference type="ARBA" id="ARBA00023251"/>
    </source>
</evidence>
<comment type="catalytic activity">
    <reaction evidence="21">
        <text>[GlcNAc-(1-&gt;4)-Mur2Ac(oyl-L-Ala-gamma-D-Glu-L-Lys-D-Ala-D-Ala)](n)-di-trans,octa-cis-undecaprenyl diphosphate + beta-D-GlcNAc-(1-&gt;4)-Mur2Ac(oyl-L-Ala-gamma-D-Glu-L-Lys-D-Ala-D-Ala)-di-trans,octa-cis-undecaprenyl diphosphate = [GlcNAc-(1-&gt;4)-Mur2Ac(oyl-L-Ala-gamma-D-Glu-L-Lys-D-Ala-D-Ala)](n+1)-di-trans,octa-cis-undecaprenyl diphosphate + di-trans,octa-cis-undecaprenyl diphosphate + H(+)</text>
        <dbReference type="Rhea" id="RHEA:23708"/>
        <dbReference type="Rhea" id="RHEA-COMP:9602"/>
        <dbReference type="Rhea" id="RHEA-COMP:9603"/>
        <dbReference type="ChEBI" id="CHEBI:15378"/>
        <dbReference type="ChEBI" id="CHEBI:58405"/>
        <dbReference type="ChEBI" id="CHEBI:60033"/>
        <dbReference type="ChEBI" id="CHEBI:78435"/>
        <dbReference type="EC" id="2.4.99.28"/>
    </reaction>
</comment>
<keyword evidence="25" id="KW-1133">Transmembrane helix</keyword>
<evidence type="ECO:0000256" key="22">
    <source>
        <dbReference type="NCBIfam" id="TIGR02071"/>
    </source>
</evidence>
<keyword evidence="17" id="KW-0511">Multifunctional enzyme</keyword>
<organism evidence="29 30">
    <name type="scientific">Thalassotalea piscium</name>
    <dbReference type="NCBI Taxonomy" id="1230533"/>
    <lineage>
        <taxon>Bacteria</taxon>
        <taxon>Pseudomonadati</taxon>
        <taxon>Pseudomonadota</taxon>
        <taxon>Gammaproteobacteria</taxon>
        <taxon>Alteromonadales</taxon>
        <taxon>Colwelliaceae</taxon>
        <taxon>Thalassotalea</taxon>
    </lineage>
</organism>
<keyword evidence="14 23" id="KW-0573">Peptidoglycan synthesis</keyword>
<evidence type="ECO:0000256" key="17">
    <source>
        <dbReference type="ARBA" id="ARBA00023268"/>
    </source>
</evidence>
<dbReference type="GO" id="GO:0006508">
    <property type="term" value="P:proteolysis"/>
    <property type="evidence" value="ECO:0007669"/>
    <property type="project" value="UniProtKB-KW"/>
</dbReference>
<dbReference type="Pfam" id="PF00912">
    <property type="entry name" value="Transgly"/>
    <property type="match status" value="1"/>
</dbReference>
<evidence type="ECO:0000256" key="2">
    <source>
        <dbReference type="ARBA" id="ARBA00004236"/>
    </source>
</evidence>
<keyword evidence="8" id="KW-0121">Carboxypeptidase</keyword>
<sequence>MSKKSEAKTVKKTEDKSSVEGKQKAGVSWRKVIIFLVKLAIVFLTLLAAYTLYLDSKVVAKFEGQRWQVPVQVFGKVERFKQGDSIDLSHISESLLINGYQRVNSPKKSGEFSLSQSRIIIFRRPFDFGSGVTTADLITIDVINQEVKSVYVDNKEVSDIALEPILLDRIIPENKEDRVLVPLQSVPELLLDTLLLVEDRDFYFHSGISPMGILRAAVSNFKAGRTVQGGSTLTQQLVKNMYLTRDKTITRKINEAIMALLLEYRYSKDQLLEAYINEVYLGQHYANGIYGFGLAAEFYFGKNIAQLSYGQMATLIGVIKGPSYYDPWRHEKRTRQRRDLVLRLMFEHQLLTKAEFLEAVNGPLAIRKQRRLTKNTLKYPAYLQLVKRELSEILFANEQQSGIRVFTSFSHYTQQLLENTVKEELDKFDTKNNQALQAAMIVTDIENGEIKALLGAKEPGFAGFNRALNATRPIGSLIKPAIYLSALERYQQYNLATILEDKPLTVAIDGEETWQPKNYDGKYNDKVSLLSSLVRSLNVPSVNLGMELGLNNVAKAIHLLGYPDDIVMRPSMLLGSLNMSPYQVNQFYLPIARNGFFIKGHAIEKIVSAQGETIWQFEAQEAQYISSQASYLLNYALQQVTKEGTAKSLSWRLNGQVTAGKTGTTNDQRDSWYVGFDQKTLVTTWIGNDDNKATKLTGSSGALVLYANFIKKYGVNSIEHQLPAGVSLTEFEDATGYAVAQSCPNTSKLPAITAGIALQYNCTEIKLDNTPIKKKSWFEKLFGN</sequence>
<dbReference type="Gene3D" id="1.20.5.100">
    <property type="entry name" value="Cytochrome c1, transmembrane anchor, C-terminal"/>
    <property type="match status" value="1"/>
</dbReference>
<feature type="active site" description="Proton donor; for transglycosylase activity" evidence="24">
    <location>
        <position position="198"/>
    </location>
</feature>
<comment type="pathway">
    <text evidence="3 23">Cell wall biogenesis; peptidoglycan biosynthesis.</text>
</comment>
<dbReference type="Gene3D" id="3.30.2060.10">
    <property type="entry name" value="Penicillin-binding protein 1b domain"/>
    <property type="match status" value="1"/>
</dbReference>
<dbReference type="GO" id="GO:0009274">
    <property type="term" value="C:peptidoglycan-based cell wall"/>
    <property type="evidence" value="ECO:0007669"/>
    <property type="project" value="UniProtKB-UniRule"/>
</dbReference>
<dbReference type="InterPro" id="IPR012338">
    <property type="entry name" value="Beta-lactam/transpept-like"/>
</dbReference>
<evidence type="ECO:0000256" key="8">
    <source>
        <dbReference type="ARBA" id="ARBA00022645"/>
    </source>
</evidence>
<evidence type="ECO:0000259" key="26">
    <source>
        <dbReference type="Pfam" id="PF00905"/>
    </source>
</evidence>
<dbReference type="Pfam" id="PF00905">
    <property type="entry name" value="Transpeptidase"/>
    <property type="match status" value="1"/>
</dbReference>
<evidence type="ECO:0000256" key="3">
    <source>
        <dbReference type="ARBA" id="ARBA00004752"/>
    </source>
</evidence>
<keyword evidence="13 23" id="KW-0133">Cell shape</keyword>
<dbReference type="InterPro" id="IPR028166">
    <property type="entry name" value="UB2H"/>
</dbReference>
<dbReference type="InterPro" id="IPR001264">
    <property type="entry name" value="Glyco_trans_51"/>
</dbReference>
<evidence type="ECO:0000259" key="27">
    <source>
        <dbReference type="Pfam" id="PF00912"/>
    </source>
</evidence>
<dbReference type="Gene3D" id="3.40.710.10">
    <property type="entry name" value="DD-peptidase/beta-lactamase superfamily"/>
    <property type="match status" value="1"/>
</dbReference>
<evidence type="ECO:0000256" key="7">
    <source>
        <dbReference type="ARBA" id="ARBA00022475"/>
    </source>
</evidence>
<dbReference type="Gene3D" id="1.10.3810.10">
    <property type="entry name" value="Biosynthetic peptidoglycan transglycosylase-like"/>
    <property type="match status" value="1"/>
</dbReference>
<evidence type="ECO:0000259" key="28">
    <source>
        <dbReference type="Pfam" id="PF14814"/>
    </source>
</evidence>
<comment type="similarity">
    <text evidence="5 23">In the N-terminal section; belongs to the glycosyltransferase 51 family.</text>
</comment>
<keyword evidence="25" id="KW-0812">Transmembrane</keyword>
<accession>A0A7X0NJV1</accession>
<evidence type="ECO:0000256" key="12">
    <source>
        <dbReference type="ARBA" id="ARBA00022801"/>
    </source>
</evidence>
<comment type="caution">
    <text evidence="29">The sequence shown here is derived from an EMBL/GenBank/DDBJ whole genome shotgun (WGS) entry which is preliminary data.</text>
</comment>
<feature type="domain" description="Bifunctional transglycosylase second" evidence="28">
    <location>
        <begin position="82"/>
        <end position="151"/>
    </location>
</feature>
<evidence type="ECO:0000256" key="15">
    <source>
        <dbReference type="ARBA" id="ARBA00023136"/>
    </source>
</evidence>
<dbReference type="InterPro" id="IPR023346">
    <property type="entry name" value="Lysozyme-like_dom_sf"/>
</dbReference>
<dbReference type="Pfam" id="PF14814">
    <property type="entry name" value="UB2H"/>
    <property type="match status" value="1"/>
</dbReference>
<dbReference type="PANTHER" id="PTHR32282">
    <property type="entry name" value="BINDING PROTEIN TRANSPEPTIDASE, PUTATIVE-RELATED"/>
    <property type="match status" value="1"/>
</dbReference>
<keyword evidence="12 29" id="KW-0378">Hydrolase</keyword>
<evidence type="ECO:0000256" key="14">
    <source>
        <dbReference type="ARBA" id="ARBA00022984"/>
    </source>
</evidence>
<dbReference type="NCBIfam" id="TIGR02071">
    <property type="entry name" value="PBP_1b"/>
    <property type="match status" value="1"/>
</dbReference>
<keyword evidence="7" id="KW-1003">Cell membrane</keyword>
<evidence type="ECO:0000256" key="10">
    <source>
        <dbReference type="ARBA" id="ARBA00022676"/>
    </source>
</evidence>
<dbReference type="GO" id="GO:0030288">
    <property type="term" value="C:outer membrane-bounded periplasmic space"/>
    <property type="evidence" value="ECO:0007669"/>
    <property type="project" value="TreeGrafter"/>
</dbReference>
<dbReference type="EMBL" id="JACHHU010000033">
    <property type="protein sequence ID" value="MBB6544641.1"/>
    <property type="molecule type" value="Genomic_DNA"/>
</dbReference>
<dbReference type="InterPro" id="IPR050396">
    <property type="entry name" value="Glycosyltr_51/Transpeptidase"/>
</dbReference>
<keyword evidence="30" id="KW-1185">Reference proteome</keyword>
<dbReference type="SUPFAM" id="SSF53955">
    <property type="entry name" value="Lysozyme-like"/>
    <property type="match status" value="1"/>
</dbReference>